<gene>
    <name evidence="1" type="ORF">BJ981_007313</name>
</gene>
<comment type="caution">
    <text evidence="1">The sequence shown here is derived from an EMBL/GenBank/DDBJ whole genome shotgun (WGS) entry which is preliminary data.</text>
</comment>
<dbReference type="Gene3D" id="1.25.10.10">
    <property type="entry name" value="Leucine-rich Repeat Variant"/>
    <property type="match status" value="1"/>
</dbReference>
<dbReference type="AlphaFoldDB" id="A0A7W8ZCJ5"/>
<dbReference type="InterPro" id="IPR011989">
    <property type="entry name" value="ARM-like"/>
</dbReference>
<protein>
    <submittedName>
        <fullName evidence="1">HEAT repeat protein</fullName>
    </submittedName>
</protein>
<evidence type="ECO:0000313" key="2">
    <source>
        <dbReference type="Proteomes" id="UP000588112"/>
    </source>
</evidence>
<organism evidence="1 2">
    <name type="scientific">Sphaerisporangium krabiense</name>
    <dbReference type="NCBI Taxonomy" id="763782"/>
    <lineage>
        <taxon>Bacteria</taxon>
        <taxon>Bacillati</taxon>
        <taxon>Actinomycetota</taxon>
        <taxon>Actinomycetes</taxon>
        <taxon>Streptosporangiales</taxon>
        <taxon>Streptosporangiaceae</taxon>
        <taxon>Sphaerisporangium</taxon>
    </lineage>
</organism>
<dbReference type="RefSeq" id="WP_184618001.1">
    <property type="nucleotide sequence ID" value="NZ_BOOS01000008.1"/>
</dbReference>
<name>A0A7W8ZCJ5_9ACTN</name>
<dbReference type="Proteomes" id="UP000588112">
    <property type="component" value="Unassembled WGS sequence"/>
</dbReference>
<dbReference type="EMBL" id="JACHBR010000003">
    <property type="protein sequence ID" value="MBB5631527.1"/>
    <property type="molecule type" value="Genomic_DNA"/>
</dbReference>
<keyword evidence="2" id="KW-1185">Reference proteome</keyword>
<reference evidence="1 2" key="1">
    <citation type="submission" date="2020-08" db="EMBL/GenBank/DDBJ databases">
        <title>Sequencing the genomes of 1000 actinobacteria strains.</title>
        <authorList>
            <person name="Klenk H.-P."/>
        </authorList>
    </citation>
    <scope>NUCLEOTIDE SEQUENCE [LARGE SCALE GENOMIC DNA]</scope>
    <source>
        <strain evidence="1 2">DSM 45790</strain>
    </source>
</reference>
<accession>A0A7W8ZCJ5</accession>
<sequence length="312" mass="33477">MARSEAFQEFLAGVNTPVAFTRDSLDEIPGIEALYLLDGAERIEAEDILIAKLAENDGRAAVALADAGCVRAIPALIEATTEAAEPAMRVFAAGALLRLDDDAGRAALVRILRAHEGTGTDRGGAARLLAGLPDPDKELLLEVASTDPDSTARSEATYALLRVVGLDGEETALGEVLLSIRGRLLSSLATVRDEAAAELRAVLAEWEAGKTSEELGLTWHADMRNRPLRRFIDSIDSTRADFRVEGLGELTGRERTLVENLVLLRLHADRRAVRAAGRLGVHRAIEPLRELLGSATGHAREEILSVLNSLTT</sequence>
<evidence type="ECO:0000313" key="1">
    <source>
        <dbReference type="EMBL" id="MBB5631527.1"/>
    </source>
</evidence>
<proteinExistence type="predicted"/>